<evidence type="ECO:0000256" key="2">
    <source>
        <dbReference type="SAM" id="Phobius"/>
    </source>
</evidence>
<keyword evidence="2" id="KW-0472">Membrane</keyword>
<proteinExistence type="predicted"/>
<accession>A0ABW8YSB0</accession>
<dbReference type="Proteomes" id="UP001629244">
    <property type="component" value="Unassembled WGS sequence"/>
</dbReference>
<name>A0ABW8YSB0_9SPHN</name>
<evidence type="ECO:0000313" key="4">
    <source>
        <dbReference type="Proteomes" id="UP001629244"/>
    </source>
</evidence>
<evidence type="ECO:0000313" key="3">
    <source>
        <dbReference type="EMBL" id="MFL9841953.1"/>
    </source>
</evidence>
<keyword evidence="4" id="KW-1185">Reference proteome</keyword>
<protein>
    <submittedName>
        <fullName evidence="3">Uncharacterized protein</fullName>
    </submittedName>
</protein>
<evidence type="ECO:0000256" key="1">
    <source>
        <dbReference type="SAM" id="MobiDB-lite"/>
    </source>
</evidence>
<comment type="caution">
    <text evidence="3">The sequence shown here is derived from an EMBL/GenBank/DDBJ whole genome shotgun (WGS) entry which is preliminary data.</text>
</comment>
<feature type="region of interest" description="Disordered" evidence="1">
    <location>
        <begin position="97"/>
        <end position="116"/>
    </location>
</feature>
<organism evidence="3 4">
    <name type="scientific">Sphingomonas plantiphila</name>
    <dbReference type="NCBI Taxonomy" id="3163295"/>
    <lineage>
        <taxon>Bacteria</taxon>
        <taxon>Pseudomonadati</taxon>
        <taxon>Pseudomonadota</taxon>
        <taxon>Alphaproteobacteria</taxon>
        <taxon>Sphingomonadales</taxon>
        <taxon>Sphingomonadaceae</taxon>
        <taxon>Sphingomonas</taxon>
    </lineage>
</organism>
<feature type="transmembrane region" description="Helical" evidence="2">
    <location>
        <begin position="48"/>
        <end position="68"/>
    </location>
</feature>
<feature type="compositionally biased region" description="Basic residues" evidence="1">
    <location>
        <begin position="104"/>
        <end position="116"/>
    </location>
</feature>
<dbReference type="EMBL" id="JBELQC010000002">
    <property type="protein sequence ID" value="MFL9841953.1"/>
    <property type="molecule type" value="Genomic_DNA"/>
</dbReference>
<feature type="transmembrane region" description="Helical" evidence="2">
    <location>
        <begin position="21"/>
        <end position="42"/>
    </location>
</feature>
<gene>
    <name evidence="3" type="ORF">ABS767_13345</name>
</gene>
<sequence length="116" mass="13561">MMRPTYLKIRRLVDNDIKTSPRPISPILGVAFLLIPVLTGSWGYSGMLIWLPAVLLAVAWTAFAWWRAIRAFRASVIRGDRDYDRRLKYLLPGEYARTESATASRRRRRKRRRVKS</sequence>
<reference evidence="3 4" key="1">
    <citation type="submission" date="2024-06" db="EMBL/GenBank/DDBJ databases">
        <authorList>
            <person name="Kaempfer P."/>
            <person name="Viver T."/>
        </authorList>
    </citation>
    <scope>NUCLEOTIDE SEQUENCE [LARGE SCALE GENOMIC DNA]</scope>
    <source>
        <strain evidence="3 4">ST-64</strain>
    </source>
</reference>
<dbReference type="RefSeq" id="WP_408079150.1">
    <property type="nucleotide sequence ID" value="NZ_JBELQC010000002.1"/>
</dbReference>
<keyword evidence="2" id="KW-0812">Transmembrane</keyword>
<keyword evidence="2" id="KW-1133">Transmembrane helix</keyword>